<accession>A0A2S7U769</accession>
<evidence type="ECO:0000313" key="1">
    <source>
        <dbReference type="EMBL" id="PQJ30351.1"/>
    </source>
</evidence>
<dbReference type="OrthoDB" id="192464at2"/>
<dbReference type="AlphaFoldDB" id="A0A2S7U769"/>
<evidence type="ECO:0000313" key="2">
    <source>
        <dbReference type="Proteomes" id="UP000239907"/>
    </source>
</evidence>
<evidence type="ECO:0008006" key="3">
    <source>
        <dbReference type="Google" id="ProtNLM"/>
    </source>
</evidence>
<sequence length="199" mass="21621">MNKPLNKSALDQAMRSLAIRLQDNHAAAVEIVICGGSALILTGMVPRTTKDVDIVALICSGELTSPAPLPDELILAAAEVAEDLALAPEWLNNGPSRADGGLFQMGLPDGFAGRLTSVDYGDRLTAHFIDRLDQIFFKLYAAADRGGYHIEDLLSLAPSPNEMESACRWCTTHDVSDGFKMILKHLLKELDYENVANRI</sequence>
<dbReference type="RefSeq" id="WP_129589738.1">
    <property type="nucleotide sequence ID" value="NZ_MQWA01000001.1"/>
</dbReference>
<comment type="caution">
    <text evidence="1">The sequence shown here is derived from an EMBL/GenBank/DDBJ whole genome shotgun (WGS) entry which is preliminary data.</text>
</comment>
<keyword evidence="2" id="KW-1185">Reference proteome</keyword>
<name>A0A2S7U769_9BACT</name>
<reference evidence="1 2" key="1">
    <citation type="submission" date="2016-12" db="EMBL/GenBank/DDBJ databases">
        <title>Study of bacterial adaptation to deep sea.</title>
        <authorList>
            <person name="Song J."/>
            <person name="Yoshizawa S."/>
            <person name="Kogure K."/>
        </authorList>
    </citation>
    <scope>NUCLEOTIDE SEQUENCE [LARGE SCALE GENOMIC DNA]</scope>
    <source>
        <strain evidence="1 2">SAORIC-165</strain>
    </source>
</reference>
<dbReference type="Proteomes" id="UP000239907">
    <property type="component" value="Unassembled WGS sequence"/>
</dbReference>
<protein>
    <recommendedName>
        <fullName evidence="3">Nucleotidyltransferase</fullName>
    </recommendedName>
</protein>
<dbReference type="EMBL" id="MQWA01000001">
    <property type="protein sequence ID" value="PQJ30351.1"/>
    <property type="molecule type" value="Genomic_DNA"/>
</dbReference>
<gene>
    <name evidence="1" type="ORF">BSZ32_12335</name>
</gene>
<proteinExistence type="predicted"/>
<organism evidence="1 2">
    <name type="scientific">Rubritalea profundi</name>
    <dbReference type="NCBI Taxonomy" id="1658618"/>
    <lineage>
        <taxon>Bacteria</taxon>
        <taxon>Pseudomonadati</taxon>
        <taxon>Verrucomicrobiota</taxon>
        <taxon>Verrucomicrobiia</taxon>
        <taxon>Verrucomicrobiales</taxon>
        <taxon>Rubritaleaceae</taxon>
        <taxon>Rubritalea</taxon>
    </lineage>
</organism>